<gene>
    <name evidence="1" type="ORF">Pan44_10800</name>
</gene>
<reference evidence="1 2" key="1">
    <citation type="submission" date="2019-02" db="EMBL/GenBank/DDBJ databases">
        <title>Deep-cultivation of Planctomycetes and their phenomic and genomic characterization uncovers novel biology.</title>
        <authorList>
            <person name="Wiegand S."/>
            <person name="Jogler M."/>
            <person name="Boedeker C."/>
            <person name="Pinto D."/>
            <person name="Vollmers J."/>
            <person name="Rivas-Marin E."/>
            <person name="Kohn T."/>
            <person name="Peeters S.H."/>
            <person name="Heuer A."/>
            <person name="Rast P."/>
            <person name="Oberbeckmann S."/>
            <person name="Bunk B."/>
            <person name="Jeske O."/>
            <person name="Meyerdierks A."/>
            <person name="Storesund J.E."/>
            <person name="Kallscheuer N."/>
            <person name="Luecker S."/>
            <person name="Lage O.M."/>
            <person name="Pohl T."/>
            <person name="Merkel B.J."/>
            <person name="Hornburger P."/>
            <person name="Mueller R.-W."/>
            <person name="Bruemmer F."/>
            <person name="Labrenz M."/>
            <person name="Spormann A.M."/>
            <person name="Op den Camp H."/>
            <person name="Overmann J."/>
            <person name="Amann R."/>
            <person name="Jetten M.S.M."/>
            <person name="Mascher T."/>
            <person name="Medema M.H."/>
            <person name="Devos D.P."/>
            <person name="Kaster A.-K."/>
            <person name="Ovreas L."/>
            <person name="Rohde M."/>
            <person name="Galperin M.Y."/>
            <person name="Jogler C."/>
        </authorList>
    </citation>
    <scope>NUCLEOTIDE SEQUENCE [LARGE SCALE GENOMIC DNA]</scope>
    <source>
        <strain evidence="1 2">Pan44</strain>
    </source>
</reference>
<sequence>MDSPRHRWWTRTFWSTWFVFDNVFLGTDLLPLLKSRFEVEFLRESSGRVRYVPLGRVPSFAFLGRKL</sequence>
<dbReference type="Proteomes" id="UP000315700">
    <property type="component" value="Chromosome"/>
</dbReference>
<dbReference type="RefSeq" id="WP_145027961.1">
    <property type="nucleotide sequence ID" value="NZ_CP036271.1"/>
</dbReference>
<dbReference type="AlphaFoldDB" id="A0A517SA97"/>
<organism evidence="1 2">
    <name type="scientific">Caulifigura coniformis</name>
    <dbReference type="NCBI Taxonomy" id="2527983"/>
    <lineage>
        <taxon>Bacteria</taxon>
        <taxon>Pseudomonadati</taxon>
        <taxon>Planctomycetota</taxon>
        <taxon>Planctomycetia</taxon>
        <taxon>Planctomycetales</taxon>
        <taxon>Planctomycetaceae</taxon>
        <taxon>Caulifigura</taxon>
    </lineage>
</organism>
<protein>
    <submittedName>
        <fullName evidence="1">Uncharacterized protein</fullName>
    </submittedName>
</protein>
<name>A0A517SA97_9PLAN</name>
<accession>A0A517SA97</accession>
<dbReference type="KEGG" id="ccos:Pan44_10800"/>
<keyword evidence="2" id="KW-1185">Reference proteome</keyword>
<evidence type="ECO:0000313" key="1">
    <source>
        <dbReference type="EMBL" id="QDT53065.1"/>
    </source>
</evidence>
<dbReference type="InParanoid" id="A0A517SA97"/>
<evidence type="ECO:0000313" key="2">
    <source>
        <dbReference type="Proteomes" id="UP000315700"/>
    </source>
</evidence>
<proteinExistence type="predicted"/>
<dbReference type="EMBL" id="CP036271">
    <property type="protein sequence ID" value="QDT53065.1"/>
    <property type="molecule type" value="Genomic_DNA"/>
</dbReference>